<gene>
    <name evidence="8" type="ORF">PCAL00307_LOCUS19054</name>
    <name evidence="9" type="ORF">PECAL_5P17490</name>
</gene>
<evidence type="ECO:0000256" key="2">
    <source>
        <dbReference type="ARBA" id="ARBA00022574"/>
    </source>
</evidence>
<dbReference type="Proteomes" id="UP000789595">
    <property type="component" value="Unassembled WGS sequence"/>
</dbReference>
<dbReference type="SUPFAM" id="SSF50978">
    <property type="entry name" value="WD40 repeat-like"/>
    <property type="match status" value="2"/>
</dbReference>
<reference evidence="9" key="2">
    <citation type="submission" date="2021-11" db="EMBL/GenBank/DDBJ databases">
        <authorList>
            <consortium name="Genoscope - CEA"/>
            <person name="William W."/>
        </authorList>
    </citation>
    <scope>NUCLEOTIDE SEQUENCE</scope>
</reference>
<evidence type="ECO:0000313" key="9">
    <source>
        <dbReference type="EMBL" id="CAH0377180.1"/>
    </source>
</evidence>
<dbReference type="PROSITE" id="PS50082">
    <property type="entry name" value="WD_REPEATS_2"/>
    <property type="match status" value="6"/>
</dbReference>
<dbReference type="SMART" id="SM00320">
    <property type="entry name" value="WD40"/>
    <property type="match status" value="11"/>
</dbReference>
<comment type="subcellular location">
    <subcellularLocation>
        <location evidence="1">Nucleus</location>
        <location evidence="1">Nucleolus</location>
    </subcellularLocation>
</comment>
<protein>
    <recommendedName>
        <fullName evidence="7">U3 small nucleolar RNA-associated protein 13 C-terminal domain-containing protein</fullName>
    </recommendedName>
</protein>
<feature type="repeat" description="WD" evidence="5">
    <location>
        <begin position="415"/>
        <end position="449"/>
    </location>
</feature>
<keyword evidence="2 5" id="KW-0853">WD repeat</keyword>
<dbReference type="GO" id="GO:0000480">
    <property type="term" value="P:endonucleolytic cleavage in 5'-ETS of tricistronic rRNA transcript (SSU-rRNA, 5.8S rRNA, LSU-rRNA)"/>
    <property type="evidence" value="ECO:0007669"/>
    <property type="project" value="TreeGrafter"/>
</dbReference>
<dbReference type="GO" id="GO:0030686">
    <property type="term" value="C:90S preribosome"/>
    <property type="evidence" value="ECO:0007669"/>
    <property type="project" value="TreeGrafter"/>
</dbReference>
<dbReference type="InterPro" id="IPR013934">
    <property type="entry name" value="Utp13_C"/>
</dbReference>
<feature type="repeat" description="WD" evidence="5">
    <location>
        <begin position="114"/>
        <end position="146"/>
    </location>
</feature>
<dbReference type="PANTHER" id="PTHR19854">
    <property type="entry name" value="TRANSDUCIN BETA-LIKE 3"/>
    <property type="match status" value="1"/>
</dbReference>
<feature type="compositionally biased region" description="Low complexity" evidence="6">
    <location>
        <begin position="803"/>
        <end position="814"/>
    </location>
</feature>
<dbReference type="OrthoDB" id="5414888at2759"/>
<evidence type="ECO:0000313" key="10">
    <source>
        <dbReference type="Proteomes" id="UP000789595"/>
    </source>
</evidence>
<keyword evidence="4" id="KW-0539">Nucleus</keyword>
<proteinExistence type="predicted"/>
<dbReference type="EMBL" id="CAKKNE010000005">
    <property type="protein sequence ID" value="CAH0377180.1"/>
    <property type="molecule type" value="Genomic_DNA"/>
</dbReference>
<evidence type="ECO:0000256" key="3">
    <source>
        <dbReference type="ARBA" id="ARBA00022737"/>
    </source>
</evidence>
<dbReference type="Pfam" id="PF08625">
    <property type="entry name" value="Utp13"/>
    <property type="match status" value="1"/>
</dbReference>
<dbReference type="SUPFAM" id="SSF117289">
    <property type="entry name" value="Nucleoporin domain"/>
    <property type="match status" value="1"/>
</dbReference>
<dbReference type="AlphaFoldDB" id="A0A7S4A4U8"/>
<evidence type="ECO:0000256" key="1">
    <source>
        <dbReference type="ARBA" id="ARBA00004604"/>
    </source>
</evidence>
<dbReference type="InterPro" id="IPR001680">
    <property type="entry name" value="WD40_rpt"/>
</dbReference>
<feature type="region of interest" description="Disordered" evidence="6">
    <location>
        <begin position="803"/>
        <end position="825"/>
    </location>
</feature>
<reference evidence="8" key="1">
    <citation type="submission" date="2021-01" db="EMBL/GenBank/DDBJ databases">
        <authorList>
            <person name="Corre E."/>
            <person name="Pelletier E."/>
            <person name="Niang G."/>
            <person name="Scheremetjew M."/>
            <person name="Finn R."/>
            <person name="Kale V."/>
            <person name="Holt S."/>
            <person name="Cochrane G."/>
            <person name="Meng A."/>
            <person name="Brown T."/>
            <person name="Cohen L."/>
        </authorList>
    </citation>
    <scope>NUCLEOTIDE SEQUENCE</scope>
    <source>
        <strain evidence="8">CCMP1756</strain>
    </source>
</reference>
<dbReference type="CDD" id="cd00200">
    <property type="entry name" value="WD40"/>
    <property type="match status" value="1"/>
</dbReference>
<dbReference type="GO" id="GO:0000472">
    <property type="term" value="P:endonucleolytic cleavage to generate mature 5'-end of SSU-rRNA from (SSU-rRNA, 5.8S rRNA, LSU-rRNA)"/>
    <property type="evidence" value="ECO:0007669"/>
    <property type="project" value="TreeGrafter"/>
</dbReference>
<dbReference type="InterPro" id="IPR020472">
    <property type="entry name" value="WD40_PAC1"/>
</dbReference>
<feature type="repeat" description="WD" evidence="5">
    <location>
        <begin position="498"/>
        <end position="539"/>
    </location>
</feature>
<dbReference type="Gene3D" id="2.130.10.10">
    <property type="entry name" value="YVTN repeat-like/Quinoprotein amine dehydrogenase"/>
    <property type="match status" value="4"/>
</dbReference>
<dbReference type="GO" id="GO:0032040">
    <property type="term" value="C:small-subunit processome"/>
    <property type="evidence" value="ECO:0007669"/>
    <property type="project" value="InterPro"/>
</dbReference>
<accession>A0A7S4A4U8</accession>
<evidence type="ECO:0000256" key="6">
    <source>
        <dbReference type="SAM" id="MobiDB-lite"/>
    </source>
</evidence>
<feature type="domain" description="U3 small nucleolar RNA-associated protein 13 C-terminal" evidence="7">
    <location>
        <begin position="633"/>
        <end position="764"/>
    </location>
</feature>
<dbReference type="PRINTS" id="PR00320">
    <property type="entry name" value="GPROTEINBRPT"/>
</dbReference>
<sequence length="825" mass="88956">MSDPAMDDAAPLSVKRLAPAKAPAREAVSTRGAPRAVKIDHKLIIFGLHDGGVRALDHETGQVWKLSDLGGDDDASAFWTDGAKLYTTTTRQLLKAYALTWNDEDLTLSGDAARQCHKAPVKAIDVDSTGALIATASADGTCRVFDSRRNLTPTHRFAPAGGGVLTSVKHHPFSLILATARAFDVHVWDLKSSSQIASVSLKASVASMCWLPGPRNADDRTLALAARDATLTVWDGMNEITVSSKEDLETLTLLPPADDGGRQFASAGADGVVRAWRYADGKVHRAYNEESATTGPLESLSRFENDLVVTGHDRSVRFVDCVTLKETRHALCGGDDEVLDAAFLGDGSRLALATPSETVRIVDTHDWRTTFLSGHADAVLAVASCDEYVASASKDRTAKIWRETSSGRWDLISTLEGHVDSVGAVALGKRGDELVCATASKDRTLKLWQDGQCTASTIAHDKDINDVALSPGCVVVASCSSDRTAKLWDSQLNAQGSCLGHKRGVWRCVFSTKERWLATCASDRTVRVWAVKTRQCLAVLQGHEDSVLSLAFLKGDQLVSGGADGTLKVWSPQTRTCECTIEAYEDCRVWALATYDGKVVSGGGDGTVRVFEDVTASDLQSEREKDAEREARDQALRTALQSGDPVSALKQALALERPHAAWGCLKAIHERSSGEATLDPFDEAFSDLELDQSQKLLTAIVDWNANARRAPIAQRALRALIKAHGADTLLKDAALRDAVAAYTKRHLARLDGLLQQTYLVDSVLGALERRCLTVEEESVPAKRPRAAAAPRVYTADDLFAAAPAEDSDSDASPVPKKRKSRRSSR</sequence>
<dbReference type="PANTHER" id="PTHR19854:SF15">
    <property type="entry name" value="TRANSDUCIN BETA-LIKE PROTEIN 3"/>
    <property type="match status" value="1"/>
</dbReference>
<dbReference type="EMBL" id="HBIW01022074">
    <property type="protein sequence ID" value="CAE0703607.1"/>
    <property type="molecule type" value="Transcribed_RNA"/>
</dbReference>
<feature type="compositionally biased region" description="Basic residues" evidence="6">
    <location>
        <begin position="815"/>
        <end position="825"/>
    </location>
</feature>
<feature type="repeat" description="WD" evidence="5">
    <location>
        <begin position="540"/>
        <end position="571"/>
    </location>
</feature>
<evidence type="ECO:0000256" key="5">
    <source>
        <dbReference type="PROSITE-ProRule" id="PRU00221"/>
    </source>
</evidence>
<dbReference type="GO" id="GO:0034511">
    <property type="term" value="F:U3 snoRNA binding"/>
    <property type="evidence" value="ECO:0007669"/>
    <property type="project" value="TreeGrafter"/>
</dbReference>
<evidence type="ECO:0000259" key="7">
    <source>
        <dbReference type="Pfam" id="PF08625"/>
    </source>
</evidence>
<dbReference type="PROSITE" id="PS50294">
    <property type="entry name" value="WD_REPEATS_REGION"/>
    <property type="match status" value="2"/>
</dbReference>
<feature type="repeat" description="WD" evidence="5">
    <location>
        <begin position="372"/>
        <end position="401"/>
    </location>
</feature>
<evidence type="ECO:0000256" key="4">
    <source>
        <dbReference type="ARBA" id="ARBA00023242"/>
    </source>
</evidence>
<organism evidence="8">
    <name type="scientific">Pelagomonas calceolata</name>
    <dbReference type="NCBI Taxonomy" id="35677"/>
    <lineage>
        <taxon>Eukaryota</taxon>
        <taxon>Sar</taxon>
        <taxon>Stramenopiles</taxon>
        <taxon>Ochrophyta</taxon>
        <taxon>Pelagophyceae</taxon>
        <taxon>Pelagomonadales</taxon>
        <taxon>Pelagomonadaceae</taxon>
        <taxon>Pelagomonas</taxon>
    </lineage>
</organism>
<dbReference type="Pfam" id="PF00400">
    <property type="entry name" value="WD40"/>
    <property type="match status" value="7"/>
</dbReference>
<evidence type="ECO:0000313" key="8">
    <source>
        <dbReference type="EMBL" id="CAE0703607.1"/>
    </source>
</evidence>
<name>A0A7S4A4U8_9STRA</name>
<keyword evidence="10" id="KW-1185">Reference proteome</keyword>
<dbReference type="InterPro" id="IPR015943">
    <property type="entry name" value="WD40/YVTN_repeat-like_dom_sf"/>
</dbReference>
<dbReference type="InterPro" id="IPR036322">
    <property type="entry name" value="WD40_repeat_dom_sf"/>
</dbReference>
<feature type="repeat" description="WD" evidence="5">
    <location>
        <begin position="457"/>
        <end position="489"/>
    </location>
</feature>
<keyword evidence="3" id="KW-0677">Repeat</keyword>